<dbReference type="PANTHER" id="PTHR48013">
    <property type="entry name" value="DUAL SPECIFICITY MITOGEN-ACTIVATED PROTEIN KINASE KINASE 5-RELATED"/>
    <property type="match status" value="1"/>
</dbReference>
<dbReference type="Proteomes" id="UP001209570">
    <property type="component" value="Unassembled WGS sequence"/>
</dbReference>
<keyword evidence="3" id="KW-0418">Kinase</keyword>
<evidence type="ECO:0000256" key="7">
    <source>
        <dbReference type="ARBA" id="ARBA00049014"/>
    </source>
</evidence>
<keyword evidence="14" id="KW-1185">Reference proteome</keyword>
<dbReference type="Gene3D" id="1.10.510.10">
    <property type="entry name" value="Transferase(Phosphotransferase) domain 1"/>
    <property type="match status" value="1"/>
</dbReference>
<accession>A0AAD5LX26</accession>
<feature type="compositionally biased region" description="Polar residues" evidence="11">
    <location>
        <begin position="219"/>
        <end position="229"/>
    </location>
</feature>
<evidence type="ECO:0000256" key="2">
    <source>
        <dbReference type="ARBA" id="ARBA00022741"/>
    </source>
</evidence>
<evidence type="ECO:0000256" key="4">
    <source>
        <dbReference type="ARBA" id="ARBA00022840"/>
    </source>
</evidence>
<comment type="similarity">
    <text evidence="5">Belongs to the protein kinase superfamily. STE Ser/Thr protein kinase family. MAP kinase kinase subfamily.</text>
</comment>
<keyword evidence="1" id="KW-0808">Transferase</keyword>
<evidence type="ECO:0000313" key="13">
    <source>
        <dbReference type="EMBL" id="KAJ0395240.1"/>
    </source>
</evidence>
<feature type="compositionally biased region" description="Acidic residues" evidence="11">
    <location>
        <begin position="205"/>
        <end position="218"/>
    </location>
</feature>
<dbReference type="EMBL" id="JAKCXM010000356">
    <property type="protein sequence ID" value="KAJ0395240.1"/>
    <property type="molecule type" value="Genomic_DNA"/>
</dbReference>
<dbReference type="Pfam" id="PF24906">
    <property type="entry name" value="Zf_WRKY19"/>
    <property type="match status" value="6"/>
</dbReference>
<name>A0AAD5LX26_PYTIN</name>
<dbReference type="InterPro" id="IPR011009">
    <property type="entry name" value="Kinase-like_dom_sf"/>
</dbReference>
<evidence type="ECO:0000259" key="12">
    <source>
        <dbReference type="PROSITE" id="PS50011"/>
    </source>
</evidence>
<evidence type="ECO:0000313" key="14">
    <source>
        <dbReference type="Proteomes" id="UP001209570"/>
    </source>
</evidence>
<dbReference type="PROSITE" id="PS50011">
    <property type="entry name" value="PROTEIN_KINASE_DOM"/>
    <property type="match status" value="1"/>
</dbReference>
<dbReference type="GO" id="GO:0005524">
    <property type="term" value="F:ATP binding"/>
    <property type="evidence" value="ECO:0007669"/>
    <property type="project" value="UniProtKB-UniRule"/>
</dbReference>
<evidence type="ECO:0000256" key="5">
    <source>
        <dbReference type="ARBA" id="ARBA00038035"/>
    </source>
</evidence>
<keyword evidence="4 10" id="KW-0067">ATP-binding</keyword>
<proteinExistence type="inferred from homology"/>
<sequence>MGVEVALLGQLCAKRNCYREVFALYGAFCEFHKPSRLCKVPECRKCAKTGGYCIAHGGGRRCSIAACPKSAKDGGLCISHGGGKRCRHEGGCSKAAVSGGLCTAHRGRRPGGRKFLMASPVKISQRLASLPPPPLTRLSISLLSMKASSPRDDLTCDPAGASPSRTSLFRPRDVMSLSFIINPDEDNDDLDKTSVLHTQELEHVQDDDEDDELSDDSEGTASSSTASPTRETETAPGLFQAGTSLCSKRNCYRAARAFYSGFGAFCEFHKPSRLCKEPDCQKCAKTGGYCISHGGGRRCHIDGCIKSAKEGGFCIAHGGGKRCRLDNCSKSALSGGLCSAHGGGKRCSVDDCNKTALKGGRCIAHGGGRRCEVEGCTKSAVGGRLGSSMNLNNSFVAGAGAYVKGKYAITPTGVVMKGTGRAFSVVPEELDWDGAVIGRGCSGSVLRSCHRPTNTPLALKMINMFDKSKREQIMREINALFDSNCPCLVTFYGAFLRDSAVVIALEYMDGGSLENVIHQLGTIPEHVLGNIAFQILYALSYLKTHKRLHRDIKPPNILLNSRGLVKLSDFGIATELGSSLAMCGTFVGTFRYMSPERIEGALYSYDSDIWSLGLVLMEAATGVYPYPKHKTCIDMIQALRESPPPTLSDKYFSAEFCEFLRCCLQREPLDRASADVLLESPWLQRCGAINLEAAVANVRHWIQSLQ</sequence>
<evidence type="ECO:0000256" key="8">
    <source>
        <dbReference type="ARBA" id="ARBA00049299"/>
    </source>
</evidence>
<dbReference type="PROSITE" id="PS00107">
    <property type="entry name" value="PROTEIN_KINASE_ATP"/>
    <property type="match status" value="1"/>
</dbReference>
<feature type="binding site" evidence="10">
    <location>
        <position position="460"/>
    </location>
    <ligand>
        <name>ATP</name>
        <dbReference type="ChEBI" id="CHEBI:30616"/>
    </ligand>
</feature>
<feature type="region of interest" description="Disordered" evidence="11">
    <location>
        <begin position="201"/>
        <end position="234"/>
    </location>
</feature>
<evidence type="ECO:0000256" key="11">
    <source>
        <dbReference type="SAM" id="MobiDB-lite"/>
    </source>
</evidence>
<comment type="caution">
    <text evidence="13">The sequence shown here is derived from an EMBL/GenBank/DDBJ whole genome shotgun (WGS) entry which is preliminary data.</text>
</comment>
<feature type="domain" description="Protein kinase" evidence="12">
    <location>
        <begin position="431"/>
        <end position="683"/>
    </location>
</feature>
<protein>
    <recommendedName>
        <fullName evidence="6">mitogen-activated protein kinase kinase</fullName>
        <ecNumber evidence="6">2.7.12.2</ecNumber>
    </recommendedName>
</protein>
<evidence type="ECO:0000256" key="3">
    <source>
        <dbReference type="ARBA" id="ARBA00022777"/>
    </source>
</evidence>
<dbReference type="GO" id="GO:0004708">
    <property type="term" value="F:MAP kinase kinase activity"/>
    <property type="evidence" value="ECO:0007669"/>
    <property type="project" value="UniProtKB-EC"/>
</dbReference>
<dbReference type="Gene3D" id="3.30.200.20">
    <property type="entry name" value="Phosphorylase Kinase, domain 1"/>
    <property type="match status" value="1"/>
</dbReference>
<dbReference type="EC" id="2.7.12.2" evidence="6"/>
<dbReference type="SUPFAM" id="SSF56112">
    <property type="entry name" value="Protein kinase-like (PK-like)"/>
    <property type="match status" value="1"/>
</dbReference>
<keyword evidence="2 10" id="KW-0547">Nucleotide-binding</keyword>
<evidence type="ECO:0000256" key="1">
    <source>
        <dbReference type="ARBA" id="ARBA00022679"/>
    </source>
</evidence>
<comment type="catalytic activity">
    <reaction evidence="7">
        <text>L-seryl-[protein] + ATP = O-phospho-L-seryl-[protein] + ADP + H(+)</text>
        <dbReference type="Rhea" id="RHEA:17989"/>
        <dbReference type="Rhea" id="RHEA-COMP:9863"/>
        <dbReference type="Rhea" id="RHEA-COMP:11604"/>
        <dbReference type="ChEBI" id="CHEBI:15378"/>
        <dbReference type="ChEBI" id="CHEBI:29999"/>
        <dbReference type="ChEBI" id="CHEBI:30616"/>
        <dbReference type="ChEBI" id="CHEBI:83421"/>
        <dbReference type="ChEBI" id="CHEBI:456216"/>
        <dbReference type="EC" id="2.7.12.2"/>
    </reaction>
</comment>
<evidence type="ECO:0000256" key="6">
    <source>
        <dbReference type="ARBA" id="ARBA00038999"/>
    </source>
</evidence>
<dbReference type="InterPro" id="IPR000719">
    <property type="entry name" value="Prot_kinase_dom"/>
</dbReference>
<evidence type="ECO:0000256" key="10">
    <source>
        <dbReference type="PROSITE-ProRule" id="PRU10141"/>
    </source>
</evidence>
<organism evidence="13 14">
    <name type="scientific">Pythium insidiosum</name>
    <name type="common">Pythiosis disease agent</name>
    <dbReference type="NCBI Taxonomy" id="114742"/>
    <lineage>
        <taxon>Eukaryota</taxon>
        <taxon>Sar</taxon>
        <taxon>Stramenopiles</taxon>
        <taxon>Oomycota</taxon>
        <taxon>Peronosporomycetes</taxon>
        <taxon>Pythiales</taxon>
        <taxon>Pythiaceae</taxon>
        <taxon>Pythium</taxon>
    </lineage>
</organism>
<evidence type="ECO:0000256" key="9">
    <source>
        <dbReference type="ARBA" id="ARBA00051693"/>
    </source>
</evidence>
<dbReference type="Pfam" id="PF00069">
    <property type="entry name" value="Pkinase"/>
    <property type="match status" value="1"/>
</dbReference>
<gene>
    <name evidence="13" type="ORF">P43SY_007139</name>
</gene>
<reference evidence="13" key="1">
    <citation type="submission" date="2021-12" db="EMBL/GenBank/DDBJ databases">
        <title>Prjna785345.</title>
        <authorList>
            <person name="Rujirawat T."/>
            <person name="Krajaejun T."/>
        </authorList>
    </citation>
    <scope>NUCLEOTIDE SEQUENCE</scope>
    <source>
        <strain evidence="13">Pi057C3</strain>
    </source>
</reference>
<dbReference type="AlphaFoldDB" id="A0AAD5LX26"/>
<dbReference type="PANTHER" id="PTHR48013:SF9">
    <property type="entry name" value="DUAL SPECIFICITY MITOGEN-ACTIVATED PROTEIN KINASE KINASE 5"/>
    <property type="match status" value="1"/>
</dbReference>
<dbReference type="CDD" id="cd06623">
    <property type="entry name" value="PKc_MAPKK_plant_like"/>
    <property type="match status" value="1"/>
</dbReference>
<comment type="catalytic activity">
    <reaction evidence="8">
        <text>L-threonyl-[protein] + ATP = O-phospho-L-threonyl-[protein] + ADP + H(+)</text>
        <dbReference type="Rhea" id="RHEA:46608"/>
        <dbReference type="Rhea" id="RHEA-COMP:11060"/>
        <dbReference type="Rhea" id="RHEA-COMP:11605"/>
        <dbReference type="ChEBI" id="CHEBI:15378"/>
        <dbReference type="ChEBI" id="CHEBI:30013"/>
        <dbReference type="ChEBI" id="CHEBI:30616"/>
        <dbReference type="ChEBI" id="CHEBI:61977"/>
        <dbReference type="ChEBI" id="CHEBI:456216"/>
        <dbReference type="EC" id="2.7.12.2"/>
    </reaction>
</comment>
<dbReference type="SMART" id="SM00220">
    <property type="entry name" value="S_TKc"/>
    <property type="match status" value="1"/>
</dbReference>
<dbReference type="InterPro" id="IPR017441">
    <property type="entry name" value="Protein_kinase_ATP_BS"/>
</dbReference>
<comment type="catalytic activity">
    <reaction evidence="9">
        <text>L-tyrosyl-[protein] + ATP = O-phospho-L-tyrosyl-[protein] + ADP + H(+)</text>
        <dbReference type="Rhea" id="RHEA:10596"/>
        <dbReference type="Rhea" id="RHEA-COMP:10136"/>
        <dbReference type="Rhea" id="RHEA-COMP:20101"/>
        <dbReference type="ChEBI" id="CHEBI:15378"/>
        <dbReference type="ChEBI" id="CHEBI:30616"/>
        <dbReference type="ChEBI" id="CHEBI:46858"/>
        <dbReference type="ChEBI" id="CHEBI:61978"/>
        <dbReference type="ChEBI" id="CHEBI:456216"/>
        <dbReference type="EC" id="2.7.12.2"/>
    </reaction>
</comment>
<dbReference type="InterPro" id="IPR056866">
    <property type="entry name" value="Znf_WRKY19"/>
</dbReference>